<feature type="transmembrane region" description="Helical" evidence="1">
    <location>
        <begin position="36"/>
        <end position="55"/>
    </location>
</feature>
<feature type="transmembrane region" description="Helical" evidence="1">
    <location>
        <begin position="123"/>
        <end position="141"/>
    </location>
</feature>
<feature type="transmembrane region" description="Helical" evidence="1">
    <location>
        <begin position="153"/>
        <end position="173"/>
    </location>
</feature>
<protein>
    <recommendedName>
        <fullName evidence="4">Membrane protein YmcC</fullName>
    </recommendedName>
</protein>
<keyword evidence="1" id="KW-1133">Transmembrane helix</keyword>
<evidence type="ECO:0008006" key="4">
    <source>
        <dbReference type="Google" id="ProtNLM"/>
    </source>
</evidence>
<comment type="caution">
    <text evidence="2">The sequence shown here is derived from an EMBL/GenBank/DDBJ whole genome shotgun (WGS) entry which is preliminary data.</text>
</comment>
<dbReference type="EMBL" id="JAUSTZ010000007">
    <property type="protein sequence ID" value="MDQ0226967.1"/>
    <property type="molecule type" value="Genomic_DNA"/>
</dbReference>
<evidence type="ECO:0000256" key="1">
    <source>
        <dbReference type="SAM" id="Phobius"/>
    </source>
</evidence>
<evidence type="ECO:0000313" key="3">
    <source>
        <dbReference type="Proteomes" id="UP001232245"/>
    </source>
</evidence>
<reference evidence="2 3" key="1">
    <citation type="submission" date="2023-07" db="EMBL/GenBank/DDBJ databases">
        <title>Genomic Encyclopedia of Type Strains, Phase IV (KMG-IV): sequencing the most valuable type-strain genomes for metagenomic binning, comparative biology and taxonomic classification.</title>
        <authorList>
            <person name="Goeker M."/>
        </authorList>
    </citation>
    <scope>NUCLEOTIDE SEQUENCE [LARGE SCALE GENOMIC DNA]</scope>
    <source>
        <strain evidence="2 3">DSM 17723</strain>
    </source>
</reference>
<keyword evidence="1" id="KW-0812">Transmembrane</keyword>
<accession>A0ABT9Z413</accession>
<evidence type="ECO:0000313" key="2">
    <source>
        <dbReference type="EMBL" id="MDQ0226967.1"/>
    </source>
</evidence>
<dbReference type="Proteomes" id="UP001232245">
    <property type="component" value="Unassembled WGS sequence"/>
</dbReference>
<keyword evidence="1" id="KW-0472">Membrane</keyword>
<organism evidence="2 3">
    <name type="scientific">Metabacillus niabensis</name>
    <dbReference type="NCBI Taxonomy" id="324854"/>
    <lineage>
        <taxon>Bacteria</taxon>
        <taxon>Bacillati</taxon>
        <taxon>Bacillota</taxon>
        <taxon>Bacilli</taxon>
        <taxon>Bacillales</taxon>
        <taxon>Bacillaceae</taxon>
        <taxon>Metabacillus</taxon>
    </lineage>
</organism>
<keyword evidence="3" id="KW-1185">Reference proteome</keyword>
<gene>
    <name evidence="2" type="ORF">J2S02_003312</name>
</gene>
<proteinExistence type="predicted"/>
<sequence>MSFITWMIIGCEIGFWIVILLGLIVRYIFKQKKLGLMLLALTPLIDLLLLIITSIDLYQGAVASTVHGIAAIYIGVSIVFGKSMIKWADQRFQYYVMKEGTKPEKRYGMEYAIHYFKGWLKHLLSYLIGNGLIFAMIYFINDSSRTQALFSLMMIWSVVLVIDLIISVSNFIWPKKDEKRVVKQS</sequence>
<feature type="transmembrane region" description="Helical" evidence="1">
    <location>
        <begin position="61"/>
        <end position="81"/>
    </location>
</feature>
<name>A0ABT9Z413_9BACI</name>
<feature type="transmembrane region" description="Helical" evidence="1">
    <location>
        <begin position="6"/>
        <end position="29"/>
    </location>
</feature>